<name>A0A1I7X4P5_HETBA</name>
<accession>A0A1I7X4P5</accession>
<keyword evidence="1" id="KW-1185">Reference proteome</keyword>
<organism evidence="1 2">
    <name type="scientific">Heterorhabditis bacteriophora</name>
    <name type="common">Entomopathogenic nematode worm</name>
    <dbReference type="NCBI Taxonomy" id="37862"/>
    <lineage>
        <taxon>Eukaryota</taxon>
        <taxon>Metazoa</taxon>
        <taxon>Ecdysozoa</taxon>
        <taxon>Nematoda</taxon>
        <taxon>Chromadorea</taxon>
        <taxon>Rhabditida</taxon>
        <taxon>Rhabditina</taxon>
        <taxon>Rhabditomorpha</taxon>
        <taxon>Strongyloidea</taxon>
        <taxon>Heterorhabditidae</taxon>
        <taxon>Heterorhabditis</taxon>
    </lineage>
</organism>
<dbReference type="AlphaFoldDB" id="A0A1I7X4P5"/>
<proteinExistence type="predicted"/>
<evidence type="ECO:0000313" key="2">
    <source>
        <dbReference type="WBParaSite" id="Hba_12433"/>
    </source>
</evidence>
<dbReference type="WBParaSite" id="Hba_12433">
    <property type="protein sequence ID" value="Hba_12433"/>
    <property type="gene ID" value="Hba_12433"/>
</dbReference>
<evidence type="ECO:0000313" key="1">
    <source>
        <dbReference type="Proteomes" id="UP000095283"/>
    </source>
</evidence>
<protein>
    <submittedName>
        <fullName evidence="2">Uncharacterized protein</fullName>
    </submittedName>
</protein>
<dbReference type="Proteomes" id="UP000095283">
    <property type="component" value="Unplaced"/>
</dbReference>
<sequence>MEDSLSQRAQSSTNMCCCSNQHDPGARLVTSNVPALNEFLLIPQKTTMKKSAEKHGSGKRALEFRSEIYCFNARHTKEMSFSGAIQFFLIFTGLSSTVPSNSATPPFSCLDDIY</sequence>
<reference evidence="2" key="1">
    <citation type="submission" date="2016-11" db="UniProtKB">
        <authorList>
            <consortium name="WormBaseParasite"/>
        </authorList>
    </citation>
    <scope>IDENTIFICATION</scope>
</reference>